<dbReference type="GO" id="GO:0003677">
    <property type="term" value="F:DNA binding"/>
    <property type="evidence" value="ECO:0007669"/>
    <property type="project" value="UniProtKB-UniRule"/>
</dbReference>
<keyword evidence="5 6" id="KW-0233">DNA recombination</keyword>
<dbReference type="InterPro" id="IPR001207">
    <property type="entry name" value="Transposase_mutator"/>
</dbReference>
<dbReference type="eggNOG" id="COG3328">
    <property type="taxonomic scope" value="Bacteria"/>
</dbReference>
<evidence type="ECO:0000256" key="3">
    <source>
        <dbReference type="ARBA" id="ARBA00022578"/>
    </source>
</evidence>
<evidence type="ECO:0000256" key="6">
    <source>
        <dbReference type="RuleBase" id="RU365089"/>
    </source>
</evidence>
<dbReference type="PATRIC" id="fig|742738.3.peg.4060"/>
<evidence type="ECO:0000256" key="4">
    <source>
        <dbReference type="ARBA" id="ARBA00023125"/>
    </source>
</evidence>
<sequence length="114" mass="13177">MSEKIVQLNEEVIKGQLKELVRGSVEETLNELLEAEAEKLTQAARYERNEQRQGYRSGHYNRNLTTTSGDVTLKMPKLKGISFETAIIERYRRRESSVERLSLRCTWLAYPSGV</sequence>
<evidence type="ECO:0000256" key="5">
    <source>
        <dbReference type="ARBA" id="ARBA00023172"/>
    </source>
</evidence>
<evidence type="ECO:0000256" key="2">
    <source>
        <dbReference type="ARBA" id="ARBA00010961"/>
    </source>
</evidence>
<keyword evidence="9" id="KW-1185">Reference proteome</keyword>
<proteinExistence type="inferred from homology"/>
<feature type="region of interest" description="Disordered" evidence="7">
    <location>
        <begin position="45"/>
        <end position="68"/>
    </location>
</feature>
<comment type="similarity">
    <text evidence="2 6">Belongs to the transposase mutator family.</text>
</comment>
<comment type="caution">
    <text evidence="8">The sequence shown here is derived from an EMBL/GenBank/DDBJ whole genome shotgun (WGS) entry which is preliminary data.</text>
</comment>
<dbReference type="AlphaFoldDB" id="A0A096CCY7"/>
<keyword evidence="3 6" id="KW-0815">Transposition</keyword>
<accession>A0A096CCY7</accession>
<evidence type="ECO:0000256" key="1">
    <source>
        <dbReference type="ARBA" id="ARBA00002190"/>
    </source>
</evidence>
<comment type="function">
    <text evidence="1 6">Required for the transposition of the insertion element.</text>
</comment>
<keyword evidence="6" id="KW-0814">Transposable element</keyword>
<reference evidence="8 9" key="1">
    <citation type="submission" date="2011-08" db="EMBL/GenBank/DDBJ databases">
        <title>The Genome Sequence of Clostridium orbiscindens 1_3_50AFAA.</title>
        <authorList>
            <consortium name="The Broad Institute Genome Sequencing Platform"/>
            <person name="Earl A."/>
            <person name="Ward D."/>
            <person name="Feldgarden M."/>
            <person name="Gevers D."/>
            <person name="Daigneault M."/>
            <person name="Strauss J."/>
            <person name="Allen-Vercoe E."/>
            <person name="Young S.K."/>
            <person name="Zeng Q."/>
            <person name="Gargeya S."/>
            <person name="Fitzgerald M."/>
            <person name="Haas B."/>
            <person name="Abouelleil A."/>
            <person name="Alvarado L."/>
            <person name="Arachchi H.M."/>
            <person name="Berlin A."/>
            <person name="Brown A."/>
            <person name="Chapman S.B."/>
            <person name="Chen Z."/>
            <person name="Dunbar C."/>
            <person name="Freedman E."/>
            <person name="Gearin G."/>
            <person name="Gellesch M."/>
            <person name="Goldberg J."/>
            <person name="Griggs A."/>
            <person name="Gujja S."/>
            <person name="Heiman D."/>
            <person name="Howarth C."/>
            <person name="Larson L."/>
            <person name="Lui A."/>
            <person name="MacDonald P.J.P."/>
            <person name="Montmayeur A."/>
            <person name="Murphy C."/>
            <person name="Neiman D."/>
            <person name="Pearson M."/>
            <person name="Priest M."/>
            <person name="Roberts A."/>
            <person name="Saif S."/>
            <person name="Shea T."/>
            <person name="Shenoy N."/>
            <person name="Sisk P."/>
            <person name="Stolte C."/>
            <person name="Sykes S."/>
            <person name="Wortman J."/>
            <person name="Nusbaum C."/>
            <person name="Birren B."/>
        </authorList>
    </citation>
    <scope>NUCLEOTIDE SEQUENCE [LARGE SCALE GENOMIC DNA]</scope>
    <source>
        <strain evidence="8 9">1_3_50AFAA</strain>
    </source>
</reference>
<dbReference type="HOGENOM" id="CLU_036805_8_5_9"/>
<dbReference type="PANTHER" id="PTHR33217:SF7">
    <property type="entry name" value="TRANSPOSASE FOR INSERTION SEQUENCE ELEMENT IS1081"/>
    <property type="match status" value="1"/>
</dbReference>
<gene>
    <name evidence="8" type="ORF">HMPREF9460_03944</name>
</gene>
<keyword evidence="4 6" id="KW-0238">DNA-binding</keyword>
<dbReference type="Pfam" id="PF00872">
    <property type="entry name" value="Transposase_mut"/>
    <property type="match status" value="1"/>
</dbReference>
<dbReference type="GO" id="GO:0004803">
    <property type="term" value="F:transposase activity"/>
    <property type="evidence" value="ECO:0007669"/>
    <property type="project" value="UniProtKB-UniRule"/>
</dbReference>
<name>A0A096CCY7_FLAPL</name>
<evidence type="ECO:0000313" key="8">
    <source>
        <dbReference type="EMBL" id="KGF52767.1"/>
    </source>
</evidence>
<dbReference type="EMBL" id="ADLO01000121">
    <property type="protein sequence ID" value="KGF52767.1"/>
    <property type="molecule type" value="Genomic_DNA"/>
</dbReference>
<evidence type="ECO:0000256" key="7">
    <source>
        <dbReference type="SAM" id="MobiDB-lite"/>
    </source>
</evidence>
<evidence type="ECO:0000313" key="9">
    <source>
        <dbReference type="Proteomes" id="UP000029585"/>
    </source>
</evidence>
<dbReference type="Proteomes" id="UP000029585">
    <property type="component" value="Unassembled WGS sequence"/>
</dbReference>
<dbReference type="PANTHER" id="PTHR33217">
    <property type="entry name" value="TRANSPOSASE FOR INSERTION SEQUENCE ELEMENT IS1081"/>
    <property type="match status" value="1"/>
</dbReference>
<organism evidence="8 9">
    <name type="scientific">Flavonifractor plautii 1_3_50AFAA</name>
    <dbReference type="NCBI Taxonomy" id="742738"/>
    <lineage>
        <taxon>Bacteria</taxon>
        <taxon>Bacillati</taxon>
        <taxon>Bacillota</taxon>
        <taxon>Clostridia</taxon>
        <taxon>Eubacteriales</taxon>
        <taxon>Oscillospiraceae</taxon>
        <taxon>Flavonifractor</taxon>
    </lineage>
</organism>
<protein>
    <recommendedName>
        <fullName evidence="6">Mutator family transposase</fullName>
    </recommendedName>
</protein>
<dbReference type="GO" id="GO:0006313">
    <property type="term" value="P:DNA transposition"/>
    <property type="evidence" value="ECO:0007669"/>
    <property type="project" value="UniProtKB-UniRule"/>
</dbReference>